<evidence type="ECO:0000313" key="2">
    <source>
        <dbReference type="EMBL" id="ECV9656849.1"/>
    </source>
</evidence>
<keyword evidence="1" id="KW-0812">Transmembrane</keyword>
<keyword evidence="1" id="KW-1133">Transmembrane helix</keyword>
<dbReference type="EMBL" id="AAKUWM010000003">
    <property type="protein sequence ID" value="ECV9656849.1"/>
    <property type="molecule type" value="Genomic_DNA"/>
</dbReference>
<protein>
    <recommendedName>
        <fullName evidence="3">Tetratricopeptide repeat protein</fullName>
    </recommendedName>
</protein>
<evidence type="ECO:0000256" key="1">
    <source>
        <dbReference type="SAM" id="Phobius"/>
    </source>
</evidence>
<comment type="caution">
    <text evidence="2">The sequence shown here is derived from an EMBL/GenBank/DDBJ whole genome shotgun (WGS) entry which is preliminary data.</text>
</comment>
<sequence>MGLKDNLKAVKAEINTEEQFIENFIKGERFIRKYKLYIFALIAILVVWFAISFISNKINQRNLKESNEIYTSLLNNPSDKELLAKLKNKNTNLYAIFLMKEFASDINNTEIKSQLQSLSTNSNTNHLLKNIISLSLGEKSIFLKDYDKILQAYQLLAEGKIEQADILLSQIKDDSALSQIAKNLKHYQGISQ</sequence>
<gene>
    <name evidence="2" type="ORF">F2N06_02340</name>
</gene>
<proteinExistence type="predicted"/>
<accession>A0A698FET6</accession>
<organism evidence="2">
    <name type="scientific">Campylobacter jejuni</name>
    <dbReference type="NCBI Taxonomy" id="197"/>
    <lineage>
        <taxon>Bacteria</taxon>
        <taxon>Pseudomonadati</taxon>
        <taxon>Campylobacterota</taxon>
        <taxon>Epsilonproteobacteria</taxon>
        <taxon>Campylobacterales</taxon>
        <taxon>Campylobacteraceae</taxon>
        <taxon>Campylobacter</taxon>
    </lineage>
</organism>
<dbReference type="AlphaFoldDB" id="A0A698FET6"/>
<reference evidence="2" key="1">
    <citation type="submission" date="2019-09" db="EMBL/GenBank/DDBJ databases">
        <authorList>
            <consortium name="GenomeTrakr network: Whole genome sequencing for foodborne pathogen traceback"/>
        </authorList>
    </citation>
    <scope>NUCLEOTIDE SEQUENCE [LARGE SCALE GENOMIC DNA]</scope>
    <source>
        <strain evidence="2">TTU_583</strain>
    </source>
</reference>
<keyword evidence="1" id="KW-0472">Membrane</keyword>
<evidence type="ECO:0008006" key="3">
    <source>
        <dbReference type="Google" id="ProtNLM"/>
    </source>
</evidence>
<name>A0A698FET6_CAMJU</name>
<feature type="transmembrane region" description="Helical" evidence="1">
    <location>
        <begin position="36"/>
        <end position="54"/>
    </location>
</feature>